<dbReference type="InterPro" id="IPR010318">
    <property type="entry name" value="S-Me-THD_N"/>
</dbReference>
<dbReference type="Gene3D" id="3.40.1610.10">
    <property type="entry name" value="CV3147-like domain"/>
    <property type="match status" value="1"/>
</dbReference>
<dbReference type="Proteomes" id="UP000621799">
    <property type="component" value="Unassembled WGS sequence"/>
</dbReference>
<dbReference type="InterPro" id="IPR048350">
    <property type="entry name" value="S-Me-THD-like_C"/>
</dbReference>
<name>A0A928VUB0_9CYAN</name>
<comment type="caution">
    <text evidence="3">The sequence shown here is derived from an EMBL/GenBank/DDBJ whole genome shotgun (WGS) entry which is preliminary data.</text>
</comment>
<dbReference type="Gene3D" id="2.40.390.10">
    <property type="entry name" value="CV3147-like"/>
    <property type="match status" value="1"/>
</dbReference>
<sequence>MRELTKEQILNICYGATFLGSGGGGPFTTGDHLIGSLQTTQGPLGLSKIVTSLIDKSLADGATVTVNTVDEVDDANGLTVMVAFMGSPDAMLKLDSIEPAIAAFDKLQEQLGQTIGYVIPVEVGGLNSIAPILVAAEKGIPVIDADGAGRAVPSLTMTTFAAAEVSPNPTVLANSPTYGTSAFVKTAAEAEAFARPVLSVFGEEAGLAMWAMDKDTLDGAVPIRDTLQLAEDLGAILTSSSGQSTEVVIRTLVTKLTDSGLTAGEIFSGEVQTPETKTQGGFDFSTVTLRATDDTEVWIYVQNENLIVWNPQTTESMITAPDSICYLYVDDVSGSILPFSNADIEPMGIVGKTVYLIGITARPALSQSLTIVNSFKKSLADLGFRVPYSPFSP</sequence>
<feature type="domain" description="S-Me-THD-like C-terminal" evidence="2">
    <location>
        <begin position="188"/>
        <end position="365"/>
    </location>
</feature>
<dbReference type="AlphaFoldDB" id="A0A928VUB0"/>
<dbReference type="Pfam" id="PF06032">
    <property type="entry name" value="S-Me-THD_N"/>
    <property type="match status" value="1"/>
</dbReference>
<keyword evidence="4" id="KW-1185">Reference proteome</keyword>
<evidence type="ECO:0000313" key="4">
    <source>
        <dbReference type="Proteomes" id="UP000621799"/>
    </source>
</evidence>
<dbReference type="RefSeq" id="WP_264319716.1">
    <property type="nucleotide sequence ID" value="NZ_JADEXN010000011.1"/>
</dbReference>
<evidence type="ECO:0000259" key="2">
    <source>
        <dbReference type="Pfam" id="PF20906"/>
    </source>
</evidence>
<organism evidence="3 4">
    <name type="scientific">Zarconia navalis LEGE 11467</name>
    <dbReference type="NCBI Taxonomy" id="1828826"/>
    <lineage>
        <taxon>Bacteria</taxon>
        <taxon>Bacillati</taxon>
        <taxon>Cyanobacteriota</taxon>
        <taxon>Cyanophyceae</taxon>
        <taxon>Oscillatoriophycideae</taxon>
        <taxon>Oscillatoriales</taxon>
        <taxon>Oscillatoriales incertae sedis</taxon>
        <taxon>Zarconia</taxon>
        <taxon>Zarconia navalis</taxon>
    </lineage>
</organism>
<reference evidence="3" key="1">
    <citation type="submission" date="2020-10" db="EMBL/GenBank/DDBJ databases">
        <authorList>
            <person name="Castelo-Branco R."/>
            <person name="Eusebio N."/>
            <person name="Adriana R."/>
            <person name="Vieira A."/>
            <person name="Brugerolle De Fraissinette N."/>
            <person name="Rezende De Castro R."/>
            <person name="Schneider M.P."/>
            <person name="Vasconcelos V."/>
            <person name="Leao P.N."/>
        </authorList>
    </citation>
    <scope>NUCLEOTIDE SEQUENCE</scope>
    <source>
        <strain evidence="3">LEGE 11467</strain>
    </source>
</reference>
<dbReference type="InterPro" id="IPR027479">
    <property type="entry name" value="S-Me-THD_N_sf"/>
</dbReference>
<evidence type="ECO:0000313" key="3">
    <source>
        <dbReference type="EMBL" id="MBE9039453.1"/>
    </source>
</evidence>
<dbReference type="EMBL" id="JADEXN010000011">
    <property type="protein sequence ID" value="MBE9039453.1"/>
    <property type="molecule type" value="Genomic_DNA"/>
</dbReference>
<protein>
    <submittedName>
        <fullName evidence="3">DUF917 domain-containing protein</fullName>
    </submittedName>
</protein>
<accession>A0A928VUB0</accession>
<feature type="domain" description="S-Me-THD N-terminal" evidence="1">
    <location>
        <begin position="51"/>
        <end position="175"/>
    </location>
</feature>
<evidence type="ECO:0000259" key="1">
    <source>
        <dbReference type="Pfam" id="PF06032"/>
    </source>
</evidence>
<gene>
    <name evidence="3" type="ORF">IQ235_01420</name>
</gene>
<dbReference type="SUPFAM" id="SSF160991">
    <property type="entry name" value="CV3147-like"/>
    <property type="match status" value="1"/>
</dbReference>
<dbReference type="InterPro" id="IPR024071">
    <property type="entry name" value="S-Me-THD_C_sf"/>
</dbReference>
<proteinExistence type="predicted"/>
<dbReference type="Pfam" id="PF20906">
    <property type="entry name" value="S-Me-THD_C"/>
    <property type="match status" value="1"/>
</dbReference>